<reference evidence="7" key="2">
    <citation type="submission" date="2022-01" db="EMBL/GenBank/DDBJ databases">
        <authorList>
            <person name="Yamashiro T."/>
            <person name="Shiraishi A."/>
            <person name="Satake H."/>
            <person name="Nakayama K."/>
        </authorList>
    </citation>
    <scope>NUCLEOTIDE SEQUENCE</scope>
</reference>
<evidence type="ECO:0000313" key="8">
    <source>
        <dbReference type="Proteomes" id="UP001151760"/>
    </source>
</evidence>
<evidence type="ECO:0000256" key="1">
    <source>
        <dbReference type="ARBA" id="ARBA00004479"/>
    </source>
</evidence>
<dbReference type="InterPro" id="IPR032675">
    <property type="entry name" value="LRR_dom_sf"/>
</dbReference>
<evidence type="ECO:0000256" key="2">
    <source>
        <dbReference type="ARBA" id="ARBA00022692"/>
    </source>
</evidence>
<keyword evidence="6" id="KW-0325">Glycoprotein</keyword>
<organism evidence="7 8">
    <name type="scientific">Tanacetum coccineum</name>
    <dbReference type="NCBI Taxonomy" id="301880"/>
    <lineage>
        <taxon>Eukaryota</taxon>
        <taxon>Viridiplantae</taxon>
        <taxon>Streptophyta</taxon>
        <taxon>Embryophyta</taxon>
        <taxon>Tracheophyta</taxon>
        <taxon>Spermatophyta</taxon>
        <taxon>Magnoliopsida</taxon>
        <taxon>eudicotyledons</taxon>
        <taxon>Gunneridae</taxon>
        <taxon>Pentapetalae</taxon>
        <taxon>asterids</taxon>
        <taxon>campanulids</taxon>
        <taxon>Asterales</taxon>
        <taxon>Asteraceae</taxon>
        <taxon>Asteroideae</taxon>
        <taxon>Anthemideae</taxon>
        <taxon>Anthemidinae</taxon>
        <taxon>Tanacetum</taxon>
    </lineage>
</organism>
<keyword evidence="4" id="KW-1133">Transmembrane helix</keyword>
<sequence>MLPKRYPRHIEEMMATIVDQAAQWLDIVSSSNARLETTFQKLNWQTTIPKKEPNYSTFDTNTDITETTTKVIIETTSPITDIIKHDNTMATYFPESASYTSKPDQIISKDIVNQNTSSTINITTTVIKTNTEVTTYTPPLLPPITQREMVTFYSTNLHQTCDFSTMEDKLEAKRIQSSPSLFITLGFRCAKTYHPGHECYPPKFVLLEFEDNPPWEPRDLRYKSMILEDKDRFQEGSIDTCLKLKTKSKLNMGLNLSHNHLSGSIPDSVGNMKVIISLDFSDNQLSGMIPPSLAALNFLSHLNLSHNNLSGRIPTGNQLQTLIDPSIYAGNRDLCGTPWKRVVLVMKIQ</sequence>
<protein>
    <submittedName>
        <fullName evidence="7">Leucine-rich repeat protein</fullName>
    </submittedName>
</protein>
<evidence type="ECO:0000313" key="7">
    <source>
        <dbReference type="EMBL" id="GJS55160.1"/>
    </source>
</evidence>
<dbReference type="InterPro" id="IPR046956">
    <property type="entry name" value="RLP23-like"/>
</dbReference>
<evidence type="ECO:0000256" key="4">
    <source>
        <dbReference type="ARBA" id="ARBA00022989"/>
    </source>
</evidence>
<name>A0ABQ4WQJ5_9ASTR</name>
<accession>A0ABQ4WQJ5</accession>
<comment type="caution">
    <text evidence="7">The sequence shown here is derived from an EMBL/GenBank/DDBJ whole genome shotgun (WGS) entry which is preliminary data.</text>
</comment>
<evidence type="ECO:0000256" key="5">
    <source>
        <dbReference type="ARBA" id="ARBA00023136"/>
    </source>
</evidence>
<dbReference type="PANTHER" id="PTHR48063:SF112">
    <property type="entry name" value="RECEPTOR LIKE PROTEIN 30-LIKE"/>
    <property type="match status" value="1"/>
</dbReference>
<keyword evidence="2" id="KW-0812">Transmembrane</keyword>
<keyword evidence="5" id="KW-0472">Membrane</keyword>
<dbReference type="Proteomes" id="UP001151760">
    <property type="component" value="Unassembled WGS sequence"/>
</dbReference>
<proteinExistence type="predicted"/>
<evidence type="ECO:0000256" key="6">
    <source>
        <dbReference type="ARBA" id="ARBA00023180"/>
    </source>
</evidence>
<reference evidence="7" key="1">
    <citation type="journal article" date="2022" name="Int. J. Mol. Sci.">
        <title>Draft Genome of Tanacetum Coccineum: Genomic Comparison of Closely Related Tanacetum-Family Plants.</title>
        <authorList>
            <person name="Yamashiro T."/>
            <person name="Shiraishi A."/>
            <person name="Nakayama K."/>
            <person name="Satake H."/>
        </authorList>
    </citation>
    <scope>NUCLEOTIDE SEQUENCE</scope>
</reference>
<dbReference type="PANTHER" id="PTHR48063">
    <property type="entry name" value="LRR RECEPTOR-LIKE KINASE"/>
    <property type="match status" value="1"/>
</dbReference>
<dbReference type="SUPFAM" id="SSF52058">
    <property type="entry name" value="L domain-like"/>
    <property type="match status" value="1"/>
</dbReference>
<dbReference type="Pfam" id="PF13855">
    <property type="entry name" value="LRR_8"/>
    <property type="match status" value="1"/>
</dbReference>
<dbReference type="Gene3D" id="3.80.10.10">
    <property type="entry name" value="Ribonuclease Inhibitor"/>
    <property type="match status" value="1"/>
</dbReference>
<comment type="subcellular location">
    <subcellularLocation>
        <location evidence="1">Membrane</location>
        <topology evidence="1">Single-pass type I membrane protein</topology>
    </subcellularLocation>
</comment>
<evidence type="ECO:0000256" key="3">
    <source>
        <dbReference type="ARBA" id="ARBA00022729"/>
    </source>
</evidence>
<keyword evidence="3" id="KW-0732">Signal</keyword>
<keyword evidence="8" id="KW-1185">Reference proteome</keyword>
<dbReference type="EMBL" id="BQNB010008850">
    <property type="protein sequence ID" value="GJS55160.1"/>
    <property type="molecule type" value="Genomic_DNA"/>
</dbReference>
<dbReference type="InterPro" id="IPR001611">
    <property type="entry name" value="Leu-rich_rpt"/>
</dbReference>
<gene>
    <name evidence="7" type="ORF">Tco_0628522</name>
</gene>